<dbReference type="PANTHER" id="PTHR43156:SF2">
    <property type="entry name" value="STAGE II SPORULATION PROTEIN E"/>
    <property type="match status" value="1"/>
</dbReference>
<dbReference type="InterPro" id="IPR001932">
    <property type="entry name" value="PPM-type_phosphatase-like_dom"/>
</dbReference>
<dbReference type="InterPro" id="IPR052016">
    <property type="entry name" value="Bact_Sigma-Reg"/>
</dbReference>
<comment type="caution">
    <text evidence="3">The sequence shown here is derived from an EMBL/GenBank/DDBJ whole genome shotgun (WGS) entry which is preliminary data.</text>
</comment>
<evidence type="ECO:0000256" key="1">
    <source>
        <dbReference type="ARBA" id="ARBA00022801"/>
    </source>
</evidence>
<protein>
    <recommendedName>
        <fullName evidence="2">PPM-type phosphatase domain-containing protein</fullName>
    </recommendedName>
</protein>
<dbReference type="SMART" id="SM00331">
    <property type="entry name" value="PP2C_SIG"/>
    <property type="match status" value="1"/>
</dbReference>
<dbReference type="InterPro" id="IPR036457">
    <property type="entry name" value="PPM-type-like_dom_sf"/>
</dbReference>
<dbReference type="RefSeq" id="WP_134341410.1">
    <property type="nucleotide sequence ID" value="NZ_SOPW01000023.1"/>
</dbReference>
<dbReference type="EMBL" id="SOPW01000023">
    <property type="protein sequence ID" value="TFB13677.1"/>
    <property type="molecule type" value="Genomic_DNA"/>
</dbReference>
<evidence type="ECO:0000259" key="2">
    <source>
        <dbReference type="SMART" id="SM00331"/>
    </source>
</evidence>
<proteinExistence type="predicted"/>
<dbReference type="AlphaFoldDB" id="A0A4Y8ICF8"/>
<sequence>MKKQLEDTQNTITTPRITSELQEASKVQNVLLQHTAPPCSSLHCYGHTVPAHYLSGDYYDFVYEDNKQKYWVFAGDVMGKGIPAFTKMAMLRTAVRTLAPHSESPSELLRKVNQTLFEDFKLLRSFTTLFCGMYDIERNTFTYASAGHPQPVLKRMNQPSELLQAKGIAIGFIQDYNFQEETVMLQPNDYIFIFTDGITEAKNEKDEQFGRDRIIDVVNQHNSNTCLIENITNRILTYSNYEQRDDATMVTIKRT</sequence>
<dbReference type="OrthoDB" id="9763484at2"/>
<dbReference type="Proteomes" id="UP000297975">
    <property type="component" value="Unassembled WGS sequence"/>
</dbReference>
<dbReference type="Gene3D" id="3.60.40.10">
    <property type="entry name" value="PPM-type phosphatase domain"/>
    <property type="match status" value="1"/>
</dbReference>
<keyword evidence="4" id="KW-1185">Reference proteome</keyword>
<dbReference type="SUPFAM" id="SSF81606">
    <property type="entry name" value="PP2C-like"/>
    <property type="match status" value="1"/>
</dbReference>
<name>A0A4Y8ICF8_9BACI</name>
<dbReference type="Pfam" id="PF07228">
    <property type="entry name" value="SpoIIE"/>
    <property type="match status" value="1"/>
</dbReference>
<evidence type="ECO:0000313" key="4">
    <source>
        <dbReference type="Proteomes" id="UP000297975"/>
    </source>
</evidence>
<reference evidence="3 4" key="1">
    <citation type="submission" date="2019-03" db="EMBL/GenBank/DDBJ databases">
        <authorList>
            <person name="He R.-H."/>
        </authorList>
    </citation>
    <scope>NUCLEOTIDE SEQUENCE [LARGE SCALE GENOMIC DNA]</scope>
    <source>
        <strain evidence="4">SH 714</strain>
    </source>
</reference>
<feature type="domain" description="PPM-type phosphatase" evidence="2">
    <location>
        <begin position="39"/>
        <end position="254"/>
    </location>
</feature>
<keyword evidence="1" id="KW-0378">Hydrolase</keyword>
<organism evidence="3 4">
    <name type="scientific">Filobacillus milosensis</name>
    <dbReference type="NCBI Taxonomy" id="94137"/>
    <lineage>
        <taxon>Bacteria</taxon>
        <taxon>Bacillati</taxon>
        <taxon>Bacillota</taxon>
        <taxon>Bacilli</taxon>
        <taxon>Bacillales</taxon>
        <taxon>Bacillaceae</taxon>
        <taxon>Filobacillus</taxon>
    </lineage>
</organism>
<dbReference type="PANTHER" id="PTHR43156">
    <property type="entry name" value="STAGE II SPORULATION PROTEIN E-RELATED"/>
    <property type="match status" value="1"/>
</dbReference>
<dbReference type="GO" id="GO:0016791">
    <property type="term" value="F:phosphatase activity"/>
    <property type="evidence" value="ECO:0007669"/>
    <property type="project" value="TreeGrafter"/>
</dbReference>
<accession>A0A4Y8ICF8</accession>
<evidence type="ECO:0000313" key="3">
    <source>
        <dbReference type="EMBL" id="TFB13677.1"/>
    </source>
</evidence>
<gene>
    <name evidence="3" type="ORF">E3U55_15580</name>
</gene>